<reference evidence="3" key="1">
    <citation type="submission" date="2023-07" db="EMBL/GenBank/DDBJ databases">
        <title>Sorghum-associated microbial communities from plants grown in Nebraska, USA.</title>
        <authorList>
            <person name="Schachtman D."/>
        </authorList>
    </citation>
    <scope>NUCLEOTIDE SEQUENCE</scope>
    <source>
        <strain evidence="3">DS3754</strain>
    </source>
</reference>
<dbReference type="PANTHER" id="PTHR30273:SF2">
    <property type="entry name" value="PROTEIN FECR"/>
    <property type="match status" value="1"/>
</dbReference>
<feature type="domain" description="FecR N-terminal" evidence="2">
    <location>
        <begin position="17"/>
        <end position="56"/>
    </location>
</feature>
<proteinExistence type="predicted"/>
<dbReference type="Proteomes" id="UP001242045">
    <property type="component" value="Unassembled WGS sequence"/>
</dbReference>
<dbReference type="InterPro" id="IPR006311">
    <property type="entry name" value="TAT_signal"/>
</dbReference>
<dbReference type="InterPro" id="IPR006860">
    <property type="entry name" value="FecR"/>
</dbReference>
<dbReference type="GO" id="GO:0016989">
    <property type="term" value="F:sigma factor antagonist activity"/>
    <property type="evidence" value="ECO:0007669"/>
    <property type="project" value="TreeGrafter"/>
</dbReference>
<sequence length="357" mass="39010">MTPSLPPSEEALRLREEVIDWFVHRRSANWNSRDERLFQDWIDADPKHADAYRQWESRWQAFDAIAPETVASWREGFAGNGAATTPAPTRRGFLKPALALAAAGVVAGGSYLGWRHQQAQPVFAQAFATQRGQQLEVPLPDGSVLRLDTATRLEVRYFRQRREVRLIDGQAVFAVQPDAQRPFDVLAGPLQVRVVGTRFAVRYTPTMVGAEGARVSVEQGRVRVARMDRASDGSWSNGVGSVPDTEPQGAVFLTAGQQVHSDAEGMLAAVSAIPGDGIAPWREHRLSFVDTPLARALAELERYGSTGLVVRDPAVAALRLSGTFDPRDARTLRRALPSALPVRLRGDGPVAEIVAAP</sequence>
<dbReference type="PROSITE" id="PS51318">
    <property type="entry name" value="TAT"/>
    <property type="match status" value="1"/>
</dbReference>
<dbReference type="InterPro" id="IPR019546">
    <property type="entry name" value="TAT_signal_bac_arc"/>
</dbReference>
<name>A0AAW8D2P7_9BURK</name>
<dbReference type="InterPro" id="IPR012373">
    <property type="entry name" value="Ferrdict_sens_TM"/>
</dbReference>
<accession>A0AAW8D2P7</accession>
<dbReference type="PIRSF" id="PIRSF018266">
    <property type="entry name" value="FecR"/>
    <property type="match status" value="1"/>
</dbReference>
<keyword evidence="3" id="KW-0472">Membrane</keyword>
<dbReference type="Pfam" id="PF16220">
    <property type="entry name" value="DUF4880"/>
    <property type="match status" value="1"/>
</dbReference>
<evidence type="ECO:0000313" key="3">
    <source>
        <dbReference type="EMBL" id="MDP9895530.1"/>
    </source>
</evidence>
<gene>
    <name evidence="3" type="ORF">J2W31_004657</name>
</gene>
<organism evidence="3 4">
    <name type="scientific">Variovorax boronicumulans</name>
    <dbReference type="NCBI Taxonomy" id="436515"/>
    <lineage>
        <taxon>Bacteria</taxon>
        <taxon>Pseudomonadati</taxon>
        <taxon>Pseudomonadota</taxon>
        <taxon>Betaproteobacteria</taxon>
        <taxon>Burkholderiales</taxon>
        <taxon>Comamonadaceae</taxon>
        <taxon>Variovorax</taxon>
    </lineage>
</organism>
<keyword evidence="3" id="KW-0812">Transmembrane</keyword>
<dbReference type="Pfam" id="PF04773">
    <property type="entry name" value="FecR"/>
    <property type="match status" value="1"/>
</dbReference>
<dbReference type="Gene3D" id="2.60.120.1440">
    <property type="match status" value="1"/>
</dbReference>
<evidence type="ECO:0000259" key="1">
    <source>
        <dbReference type="Pfam" id="PF04773"/>
    </source>
</evidence>
<comment type="caution">
    <text evidence="3">The sequence shown here is derived from an EMBL/GenBank/DDBJ whole genome shotgun (WGS) entry which is preliminary data.</text>
</comment>
<evidence type="ECO:0000313" key="4">
    <source>
        <dbReference type="Proteomes" id="UP001242045"/>
    </source>
</evidence>
<dbReference type="PANTHER" id="PTHR30273">
    <property type="entry name" value="PERIPLASMIC SIGNAL SENSOR AND SIGMA FACTOR ACTIVATOR FECR-RELATED"/>
    <property type="match status" value="1"/>
</dbReference>
<dbReference type="AlphaFoldDB" id="A0AAW8D2P7"/>
<feature type="domain" description="FecR protein" evidence="1">
    <location>
        <begin position="128"/>
        <end position="223"/>
    </location>
</feature>
<dbReference type="InterPro" id="IPR032623">
    <property type="entry name" value="FecR_N"/>
</dbReference>
<dbReference type="EMBL" id="JAUSRD010000013">
    <property type="protein sequence ID" value="MDP9895530.1"/>
    <property type="molecule type" value="Genomic_DNA"/>
</dbReference>
<dbReference type="NCBIfam" id="TIGR01409">
    <property type="entry name" value="TAT_signal_seq"/>
    <property type="match status" value="1"/>
</dbReference>
<protein>
    <submittedName>
        <fullName evidence="3">Transmembrane sensor</fullName>
    </submittedName>
</protein>
<dbReference type="RefSeq" id="WP_307686176.1">
    <property type="nucleotide sequence ID" value="NZ_JAUSRD010000013.1"/>
</dbReference>
<evidence type="ECO:0000259" key="2">
    <source>
        <dbReference type="Pfam" id="PF16220"/>
    </source>
</evidence>